<protein>
    <recommendedName>
        <fullName evidence="3">Lipoprotein</fullName>
    </recommendedName>
</protein>
<organism evidence="1 2">
    <name type="scientific">Stackebrandtia nassauensis (strain DSM 44728 / CIP 108903 / NRRL B-16338 / NBRC 102104 / LLR-40K-21)</name>
    <dbReference type="NCBI Taxonomy" id="446470"/>
    <lineage>
        <taxon>Bacteria</taxon>
        <taxon>Bacillati</taxon>
        <taxon>Actinomycetota</taxon>
        <taxon>Actinomycetes</taxon>
        <taxon>Glycomycetales</taxon>
        <taxon>Glycomycetaceae</taxon>
        <taxon>Stackebrandtia</taxon>
    </lineage>
</organism>
<dbReference type="PROSITE" id="PS51257">
    <property type="entry name" value="PROKAR_LIPOPROTEIN"/>
    <property type="match status" value="1"/>
</dbReference>
<sequence>MRTRLRHGLMIGLTLVLAGCGTGFGPIDFPKGQSTDLVDGALSELEKHPFLSFTGEVDDFVDGHDATVTIGISDAGLMYGTAKVGDAKLKLLSVDGKYFVNADTAFWKGYDHDEKQAKVLGGDWSPVDPKEFFDPGSVLATKMYVAALKSTLREVKAADSWRQEPTEKHGDRCYPLEVRDGTMCVTVDKPHRIIHLDDVPVTYKAGKSEHTAALDLELGALDTKAVKSWAKDLRAAVKDLSPVYAYGGVSMAMSSDGFFCSGTTCTFTALMGAEDLPKFQTVANKVKVGFKGVATTDSGQSQSCTATVTVKVGTSELADCSVTFSLRPGESQSVSAEYQSTGLMTFKPDTRDLGKQVKKDVKKILDKL</sequence>
<name>D3PXL0_STANL</name>
<dbReference type="STRING" id="446470.Snas_3683"/>
<dbReference type="OrthoDB" id="3745543at2"/>
<gene>
    <name evidence="1" type="ordered locus">Snas_3683</name>
</gene>
<dbReference type="HOGENOM" id="CLU_752084_0_0_11"/>
<proteinExistence type="predicted"/>
<accession>D3PXL0</accession>
<evidence type="ECO:0000313" key="2">
    <source>
        <dbReference type="Proteomes" id="UP000000844"/>
    </source>
</evidence>
<dbReference type="EMBL" id="CP001778">
    <property type="protein sequence ID" value="ADD43340.1"/>
    <property type="molecule type" value="Genomic_DNA"/>
</dbReference>
<dbReference type="AlphaFoldDB" id="D3PXL0"/>
<dbReference type="RefSeq" id="WP_013018911.1">
    <property type="nucleotide sequence ID" value="NC_013947.1"/>
</dbReference>
<dbReference type="Proteomes" id="UP000000844">
    <property type="component" value="Chromosome"/>
</dbReference>
<evidence type="ECO:0008006" key="3">
    <source>
        <dbReference type="Google" id="ProtNLM"/>
    </source>
</evidence>
<evidence type="ECO:0000313" key="1">
    <source>
        <dbReference type="EMBL" id="ADD43340.1"/>
    </source>
</evidence>
<keyword evidence="2" id="KW-1185">Reference proteome</keyword>
<reference evidence="1 2" key="1">
    <citation type="journal article" date="2009" name="Stand. Genomic Sci.">
        <title>Complete genome sequence of Stackebrandtia nassauensis type strain (LLR-40K-21).</title>
        <authorList>
            <person name="Munk C."/>
            <person name="Lapidus A."/>
            <person name="Copeland A."/>
            <person name="Jando M."/>
            <person name="Mayilraj S."/>
            <person name="Glavina Del Rio T."/>
            <person name="Nolan M."/>
            <person name="Chen F."/>
            <person name="Lucas S."/>
            <person name="Tice H."/>
            <person name="Cheng J.F."/>
            <person name="Han C."/>
            <person name="Detter J.C."/>
            <person name="Bruce D."/>
            <person name="Goodwin L."/>
            <person name="Chain P."/>
            <person name="Pitluck S."/>
            <person name="Goker M."/>
            <person name="Ovchinikova G."/>
            <person name="Pati A."/>
            <person name="Ivanova N."/>
            <person name="Mavromatis K."/>
            <person name="Chen A."/>
            <person name="Palaniappan K."/>
            <person name="Land M."/>
            <person name="Hauser L."/>
            <person name="Chang Y.J."/>
            <person name="Jeffries C.D."/>
            <person name="Bristow J."/>
            <person name="Eisen J.A."/>
            <person name="Markowitz V."/>
            <person name="Hugenholtz P."/>
            <person name="Kyrpides N.C."/>
            <person name="Klenk H.P."/>
        </authorList>
    </citation>
    <scope>NUCLEOTIDE SEQUENCE [LARGE SCALE GENOMIC DNA]</scope>
    <source>
        <strain evidence="2">DSM 44728 / CIP 108903 / NRRL B-16338 / NBRC 102104 / LLR-40K-21</strain>
    </source>
</reference>
<dbReference type="KEGG" id="sna:Snas_3683"/>